<protein>
    <submittedName>
        <fullName evidence="2">Uncharacterized protein</fullName>
    </submittedName>
</protein>
<evidence type="ECO:0000313" key="3">
    <source>
        <dbReference type="Proteomes" id="UP000594892"/>
    </source>
</evidence>
<accession>A0AAP9Y3M1</accession>
<dbReference type="AlphaFoldDB" id="A0AAP9Y3M1"/>
<evidence type="ECO:0000256" key="1">
    <source>
        <dbReference type="SAM" id="MobiDB-lite"/>
    </source>
</evidence>
<dbReference type="RefSeq" id="WP_045678918.1">
    <property type="nucleotide sequence ID" value="NZ_CP033641.1"/>
</dbReference>
<dbReference type="EMBL" id="CP065601">
    <property type="protein sequence ID" value="QPQ93244.1"/>
    <property type="molecule type" value="Genomic_DNA"/>
</dbReference>
<dbReference type="Proteomes" id="UP000594892">
    <property type="component" value="Chromosome 2"/>
</dbReference>
<feature type="region of interest" description="Disordered" evidence="1">
    <location>
        <begin position="47"/>
        <end position="73"/>
    </location>
</feature>
<feature type="compositionally biased region" description="Low complexity" evidence="1">
    <location>
        <begin position="85"/>
        <end position="96"/>
    </location>
</feature>
<reference evidence="2 3" key="1">
    <citation type="submission" date="2020-12" db="EMBL/GenBank/DDBJ databases">
        <title>FDA dAtabase for Regulatory Grade micrObial Sequences (FDA-ARGOS): Supporting development and validation of Infectious Disease Dx tests.</title>
        <authorList>
            <person name="Minogue T."/>
            <person name="Wolcott M."/>
            <person name="Wasieloski L."/>
            <person name="Aguilar W."/>
            <person name="Moore D."/>
            <person name="Jaissle J."/>
            <person name="Tallon L."/>
            <person name="Sadzewicz L."/>
            <person name="Zhao X."/>
            <person name="Boylan J."/>
            <person name="Ott S."/>
            <person name="Bowen H."/>
            <person name="Vavikolanu K."/>
            <person name="Mehta A."/>
            <person name="Aluvathingal J."/>
            <person name="Nadendla S."/>
            <person name="Yan Y."/>
            <person name="Sichtig H."/>
        </authorList>
    </citation>
    <scope>NUCLEOTIDE SEQUENCE [LARGE SCALE GENOMIC DNA]</scope>
    <source>
        <strain evidence="2 3">FDAARGOS_949</strain>
    </source>
</reference>
<organism evidence="2 3">
    <name type="scientific">Burkholderia glumae</name>
    <name type="common">Pseudomonas glumae</name>
    <dbReference type="NCBI Taxonomy" id="337"/>
    <lineage>
        <taxon>Bacteria</taxon>
        <taxon>Pseudomonadati</taxon>
        <taxon>Pseudomonadota</taxon>
        <taxon>Betaproteobacteria</taxon>
        <taxon>Burkholderiales</taxon>
        <taxon>Burkholderiaceae</taxon>
        <taxon>Burkholderia</taxon>
    </lineage>
</organism>
<dbReference type="GeneID" id="45698282"/>
<sequence length="107" mass="10389">MYMLLVFVGAVLLYGAWGALVLMGKADAPGYVAALAAGLTFLGKHVSQGRGAGDSGASSPGAPPTSDAVDIKPSPGISVAVAVPQSGASDQASASAPTGRPPVPTLQ</sequence>
<proteinExistence type="predicted"/>
<feature type="compositionally biased region" description="Low complexity" evidence="1">
    <location>
        <begin position="55"/>
        <end position="68"/>
    </location>
</feature>
<evidence type="ECO:0000313" key="2">
    <source>
        <dbReference type="EMBL" id="QPQ93244.1"/>
    </source>
</evidence>
<name>A0AAP9Y3M1_BURGL</name>
<gene>
    <name evidence="2" type="ORF">I6H06_13270</name>
</gene>
<feature type="region of interest" description="Disordered" evidence="1">
    <location>
        <begin position="85"/>
        <end position="107"/>
    </location>
</feature>